<dbReference type="PANTHER" id="PTHR34777:SF1">
    <property type="entry name" value="VQ MOTIF-CONTAINING PROTEIN 10"/>
    <property type="match status" value="1"/>
</dbReference>
<dbReference type="InterPro" id="IPR008889">
    <property type="entry name" value="VQ"/>
</dbReference>
<organism evidence="2 3">
    <name type="scientific">Acorus calamus</name>
    <name type="common">Sweet flag</name>
    <dbReference type="NCBI Taxonomy" id="4465"/>
    <lineage>
        <taxon>Eukaryota</taxon>
        <taxon>Viridiplantae</taxon>
        <taxon>Streptophyta</taxon>
        <taxon>Embryophyta</taxon>
        <taxon>Tracheophyta</taxon>
        <taxon>Spermatophyta</taxon>
        <taxon>Magnoliopsida</taxon>
        <taxon>Liliopsida</taxon>
        <taxon>Acoraceae</taxon>
        <taxon>Acorus</taxon>
    </lineage>
</organism>
<dbReference type="Pfam" id="PF05678">
    <property type="entry name" value="VQ"/>
    <property type="match status" value="1"/>
</dbReference>
<evidence type="ECO:0000313" key="2">
    <source>
        <dbReference type="EMBL" id="KAK1321300.1"/>
    </source>
</evidence>
<reference evidence="2" key="1">
    <citation type="journal article" date="2023" name="Nat. Commun.">
        <title>Diploid and tetraploid genomes of Acorus and the evolution of monocots.</title>
        <authorList>
            <person name="Ma L."/>
            <person name="Liu K.W."/>
            <person name="Li Z."/>
            <person name="Hsiao Y.Y."/>
            <person name="Qi Y."/>
            <person name="Fu T."/>
            <person name="Tang G.D."/>
            <person name="Zhang D."/>
            <person name="Sun W.H."/>
            <person name="Liu D.K."/>
            <person name="Li Y."/>
            <person name="Chen G.Z."/>
            <person name="Liu X.D."/>
            <person name="Liao X.Y."/>
            <person name="Jiang Y.T."/>
            <person name="Yu X."/>
            <person name="Hao Y."/>
            <person name="Huang J."/>
            <person name="Zhao X.W."/>
            <person name="Ke S."/>
            <person name="Chen Y.Y."/>
            <person name="Wu W.L."/>
            <person name="Hsu J.L."/>
            <person name="Lin Y.F."/>
            <person name="Huang M.D."/>
            <person name="Li C.Y."/>
            <person name="Huang L."/>
            <person name="Wang Z.W."/>
            <person name="Zhao X."/>
            <person name="Zhong W.Y."/>
            <person name="Peng D.H."/>
            <person name="Ahmad S."/>
            <person name="Lan S."/>
            <person name="Zhang J.S."/>
            <person name="Tsai W.C."/>
            <person name="Van de Peer Y."/>
            <person name="Liu Z.J."/>
        </authorList>
    </citation>
    <scope>NUCLEOTIDE SEQUENCE</scope>
    <source>
        <strain evidence="2">CP</strain>
    </source>
</reference>
<dbReference type="PANTHER" id="PTHR34777">
    <property type="entry name" value="VQ MOTIF-CONTAINING PROTEIN 10"/>
    <property type="match status" value="1"/>
</dbReference>
<keyword evidence="3" id="KW-1185">Reference proteome</keyword>
<evidence type="ECO:0000313" key="3">
    <source>
        <dbReference type="Proteomes" id="UP001180020"/>
    </source>
</evidence>
<feature type="domain" description="VQ" evidence="1">
    <location>
        <begin position="12"/>
        <end position="37"/>
    </location>
</feature>
<dbReference type="AlphaFoldDB" id="A0AAV9F8W6"/>
<sequence>MSCRERGPKVTIITTQFVQTDATQFKSVVQSLTGKNAKVDRSNGAKKAVEERPPPPCVVAEGSWLEDFDKFFMEMPPTEEFNSLRGFN</sequence>
<accession>A0AAV9F8W6</accession>
<reference evidence="2" key="2">
    <citation type="submission" date="2023-06" db="EMBL/GenBank/DDBJ databases">
        <authorList>
            <person name="Ma L."/>
            <person name="Liu K.-W."/>
            <person name="Li Z."/>
            <person name="Hsiao Y.-Y."/>
            <person name="Qi Y."/>
            <person name="Fu T."/>
            <person name="Tang G."/>
            <person name="Zhang D."/>
            <person name="Sun W.-H."/>
            <person name="Liu D.-K."/>
            <person name="Li Y."/>
            <person name="Chen G.-Z."/>
            <person name="Liu X.-D."/>
            <person name="Liao X.-Y."/>
            <person name="Jiang Y.-T."/>
            <person name="Yu X."/>
            <person name="Hao Y."/>
            <person name="Huang J."/>
            <person name="Zhao X.-W."/>
            <person name="Ke S."/>
            <person name="Chen Y.-Y."/>
            <person name="Wu W.-L."/>
            <person name="Hsu J.-L."/>
            <person name="Lin Y.-F."/>
            <person name="Huang M.-D."/>
            <person name="Li C.-Y."/>
            <person name="Huang L."/>
            <person name="Wang Z.-W."/>
            <person name="Zhao X."/>
            <person name="Zhong W.-Y."/>
            <person name="Peng D.-H."/>
            <person name="Ahmad S."/>
            <person name="Lan S."/>
            <person name="Zhang J.-S."/>
            <person name="Tsai W.-C."/>
            <person name="Van De Peer Y."/>
            <person name="Liu Z.-J."/>
        </authorList>
    </citation>
    <scope>NUCLEOTIDE SEQUENCE</scope>
    <source>
        <strain evidence="2">CP</strain>
        <tissue evidence="2">Leaves</tissue>
    </source>
</reference>
<evidence type="ECO:0000259" key="1">
    <source>
        <dbReference type="Pfam" id="PF05678"/>
    </source>
</evidence>
<comment type="caution">
    <text evidence="2">The sequence shown here is derived from an EMBL/GenBank/DDBJ whole genome shotgun (WGS) entry which is preliminary data.</text>
</comment>
<name>A0AAV9F8W6_ACOCL</name>
<dbReference type="EMBL" id="JAUJYO010000003">
    <property type="protein sequence ID" value="KAK1321300.1"/>
    <property type="molecule type" value="Genomic_DNA"/>
</dbReference>
<dbReference type="InterPro" id="IPR039608">
    <property type="entry name" value="VQ_1/10"/>
</dbReference>
<protein>
    <recommendedName>
        <fullName evidence="1">VQ domain-containing protein</fullName>
    </recommendedName>
</protein>
<dbReference type="Proteomes" id="UP001180020">
    <property type="component" value="Unassembled WGS sequence"/>
</dbReference>
<gene>
    <name evidence="2" type="ORF">QJS10_CPA03g00153</name>
</gene>
<proteinExistence type="predicted"/>